<dbReference type="PANTHER" id="PTHR43566">
    <property type="entry name" value="CONSERVED PROTEIN"/>
    <property type="match status" value="1"/>
</dbReference>
<dbReference type="Pfam" id="PF13635">
    <property type="entry name" value="DUF4143"/>
    <property type="match status" value="1"/>
</dbReference>
<gene>
    <name evidence="3" type="ORF">TH606_06470</name>
</gene>
<dbReference type="Pfam" id="PF13173">
    <property type="entry name" value="AAA_14"/>
    <property type="match status" value="1"/>
</dbReference>
<proteinExistence type="predicted"/>
<evidence type="ECO:0008006" key="5">
    <source>
        <dbReference type="Google" id="ProtNLM"/>
    </source>
</evidence>
<dbReference type="InterPro" id="IPR041682">
    <property type="entry name" value="AAA_14"/>
</dbReference>
<evidence type="ECO:0000313" key="3">
    <source>
        <dbReference type="EMBL" id="OAG27528.1"/>
    </source>
</evidence>
<evidence type="ECO:0000313" key="4">
    <source>
        <dbReference type="Proteomes" id="UP000076964"/>
    </source>
</evidence>
<name>A0A177E6X0_9BACT</name>
<accession>A0A177E6X0</accession>
<organism evidence="3 4">
    <name type="scientific">Thermodesulfatator autotrophicus</name>
    <dbReference type="NCBI Taxonomy" id="1795632"/>
    <lineage>
        <taxon>Bacteria</taxon>
        <taxon>Pseudomonadati</taxon>
        <taxon>Thermodesulfobacteriota</taxon>
        <taxon>Thermodesulfobacteria</taxon>
        <taxon>Thermodesulfobacteriales</taxon>
        <taxon>Thermodesulfatatoraceae</taxon>
        <taxon>Thermodesulfatator</taxon>
    </lineage>
</organism>
<comment type="caution">
    <text evidence="3">The sequence shown here is derived from an EMBL/GenBank/DDBJ whole genome shotgun (WGS) entry which is preliminary data.</text>
</comment>
<reference evidence="3 4" key="1">
    <citation type="submission" date="2016-02" db="EMBL/GenBank/DDBJ databases">
        <title>Draft genome sequence of Thermodesulfatator sp. S606.</title>
        <authorList>
            <person name="Lai Q."/>
            <person name="Cao J."/>
            <person name="Dupont S."/>
            <person name="Shao Z."/>
            <person name="Jebbar M."/>
            <person name="Alain K."/>
        </authorList>
    </citation>
    <scope>NUCLEOTIDE SEQUENCE [LARGE SCALE GENOMIC DNA]</scope>
    <source>
        <strain evidence="3 4">S606</strain>
    </source>
</reference>
<protein>
    <recommendedName>
        <fullName evidence="5">ATP-binding protein</fullName>
    </recommendedName>
</protein>
<feature type="domain" description="AAA" evidence="1">
    <location>
        <begin position="19"/>
        <end position="150"/>
    </location>
</feature>
<dbReference type="InterPro" id="IPR025420">
    <property type="entry name" value="DUF4143"/>
</dbReference>
<dbReference type="EMBL" id="LSFI01000027">
    <property type="protein sequence ID" value="OAG27528.1"/>
    <property type="molecule type" value="Genomic_DNA"/>
</dbReference>
<evidence type="ECO:0000259" key="1">
    <source>
        <dbReference type="Pfam" id="PF13173"/>
    </source>
</evidence>
<dbReference type="InterPro" id="IPR027417">
    <property type="entry name" value="P-loop_NTPase"/>
</dbReference>
<dbReference type="AlphaFoldDB" id="A0A177E6X0"/>
<keyword evidence="4" id="KW-1185">Reference proteome</keyword>
<dbReference type="RefSeq" id="WP_068542144.1">
    <property type="nucleotide sequence ID" value="NZ_LSFI01000027.1"/>
</dbReference>
<feature type="domain" description="DUF4143" evidence="2">
    <location>
        <begin position="219"/>
        <end position="366"/>
    </location>
</feature>
<evidence type="ECO:0000259" key="2">
    <source>
        <dbReference type="Pfam" id="PF13635"/>
    </source>
</evidence>
<dbReference type="PANTHER" id="PTHR43566:SF1">
    <property type="entry name" value="AAA+ ATPASE DOMAIN-CONTAINING PROTEIN"/>
    <property type="match status" value="1"/>
</dbReference>
<dbReference type="STRING" id="1795632.TH606_06470"/>
<sequence length="417" mass="49639">MKIYQIVGTWAFEEKFVGKRMIFLAGPRQIGKTTLSRLKLKELNQQNNYYNWDTLSVRQAFTRNPYFFLENIPEVPSETQSENHFPKYWTVFDEFHKHPKWKELLKGYYDELGHFIRFVVCGSARLDLYRQTGESLIGRYFLFKMFPLSPNDVIFGKSFNFQKAWNTENSLSFSPPSLEWKEAVCQLYEISGFPEPFLQGEKSFYLRWKEAHLSLLTTEEIRDLSRISDIVRLQQLVFLLPERIGSPLSLNNLSQTLQTSYNTVKLWLSALEKVYLIFFIPPYSGRLSRTIKKEKKYYFWDWGILEDTGKKFENFLAVQLMRSISAWNEWGLGSFFLYYVRTRDGKEIDFLIIKNGNPFMLIEVKNRETNPDPSLFYFWERLKPKFAFQVVLEKEMLKQVRPGIFIIDVFRFLSLLV</sequence>
<dbReference type="SUPFAM" id="SSF52540">
    <property type="entry name" value="P-loop containing nucleoside triphosphate hydrolases"/>
    <property type="match status" value="1"/>
</dbReference>
<dbReference type="Proteomes" id="UP000076964">
    <property type="component" value="Unassembled WGS sequence"/>
</dbReference>